<dbReference type="HOGENOM" id="CLU_1842779_0_0_6"/>
<reference key="2">
    <citation type="submission" date="2011-05" db="EMBL/GenBank/DDBJ databases">
        <title>Complete genome sequence of the aerobic marine methanotroph Methylomonas methanica MC09.</title>
        <authorList>
            <person name="Boden R."/>
            <person name="Cunliffe M."/>
            <person name="Scanlan J."/>
            <person name="Moussard H."/>
            <person name="Kits K.D."/>
            <person name="Klotz M."/>
            <person name="Jetten M."/>
            <person name="Vuilleumier S."/>
            <person name="Han J."/>
            <person name="Peters L."/>
            <person name="Mikhailova N."/>
            <person name="Teshima H."/>
            <person name="Tapia R."/>
            <person name="Kyrpides N."/>
            <person name="Ivanova N."/>
            <person name="Pagani I."/>
            <person name="Cheng J.-F."/>
            <person name="Goodwin L."/>
            <person name="Han C."/>
            <person name="Hauser L."/>
            <person name="Land M."/>
            <person name="Lapidus A."/>
            <person name="Lucas S."/>
            <person name="Pitluck S."/>
            <person name="Woyke T."/>
            <person name="Stein L.Y."/>
            <person name="Murrell C."/>
        </authorList>
    </citation>
    <scope>NUCLEOTIDE SEQUENCE</scope>
    <source>
        <strain>MC09</strain>
    </source>
</reference>
<dbReference type="KEGG" id="mmt:Metme_1725"/>
<proteinExistence type="predicted"/>
<accession>G0A2G3</accession>
<protein>
    <submittedName>
        <fullName evidence="1">Uncharacterized protein</fullName>
    </submittedName>
</protein>
<organism evidence="1 2">
    <name type="scientific">Methylomonas methanica (strain DSM 25384 / MC09)</name>
    <dbReference type="NCBI Taxonomy" id="857087"/>
    <lineage>
        <taxon>Bacteria</taxon>
        <taxon>Pseudomonadati</taxon>
        <taxon>Pseudomonadota</taxon>
        <taxon>Gammaproteobacteria</taxon>
        <taxon>Methylococcales</taxon>
        <taxon>Methylococcaceae</taxon>
        <taxon>Methylomonas</taxon>
    </lineage>
</organism>
<gene>
    <name evidence="1" type="ordered locus">Metme_1725</name>
</gene>
<dbReference type="EMBL" id="CP002738">
    <property type="protein sequence ID" value="AEG00143.1"/>
    <property type="molecule type" value="Genomic_DNA"/>
</dbReference>
<keyword evidence="2" id="KW-1185">Reference proteome</keyword>
<evidence type="ECO:0000313" key="1">
    <source>
        <dbReference type="EMBL" id="AEG00143.1"/>
    </source>
</evidence>
<dbReference type="AlphaFoldDB" id="G0A2G3"/>
<dbReference type="STRING" id="857087.Metme_1725"/>
<sequence length="139" mass="16161">MFLEKMEAEELSVNGEWPDLKTKVVEKLIAQEYWYKGELVEAANVLWLKVSGKWHRLYFDYGIVFWRESNEEPHYVKPDANEDYDYPLNDLTEKYNLYGKTIESCEGAVIAGGSQVVFKFVNSKTIIFKSINDSTSIET</sequence>
<evidence type="ECO:0000313" key="2">
    <source>
        <dbReference type="Proteomes" id="UP000008888"/>
    </source>
</evidence>
<dbReference type="Proteomes" id="UP000008888">
    <property type="component" value="Chromosome"/>
</dbReference>
<name>G0A2G3_METMM</name>
<reference evidence="2" key="3">
    <citation type="submission" date="2011-05" db="EMBL/GenBank/DDBJ databases">
        <title>Complete sequence of Methylomonas methanica MC09.</title>
        <authorList>
            <consortium name="US DOE Joint Genome Institute"/>
            <person name="Lucas S."/>
            <person name="Han J."/>
            <person name="Lapidus A."/>
            <person name="Cheng J.-F."/>
            <person name="Goodwin L."/>
            <person name="Pitluck S."/>
            <person name="Peters L."/>
            <person name="Mikhailova N."/>
            <person name="Teshima H."/>
            <person name="Han C."/>
            <person name="Tapia R."/>
            <person name="Land M."/>
            <person name="Hauser L."/>
            <person name="Kyrpides N."/>
            <person name="Ivanova N."/>
            <person name="Pagani I."/>
            <person name="Stein L."/>
            <person name="Woyke T."/>
        </authorList>
    </citation>
    <scope>NUCLEOTIDE SEQUENCE [LARGE SCALE GENOMIC DNA]</scope>
    <source>
        <strain evidence="2">MC09</strain>
    </source>
</reference>
<dbReference type="eggNOG" id="ENOG502ZSKW">
    <property type="taxonomic scope" value="Bacteria"/>
</dbReference>
<reference evidence="1 2" key="1">
    <citation type="journal article" date="2011" name="J. Bacteriol.">
        <title>Complete Genome Sequence of the Aerobic Marine Methanotroph Methylomonas methanica MC09.</title>
        <authorList>
            <person name="Boden R."/>
            <person name="Cunliffe M."/>
            <person name="Scanlan J."/>
            <person name="Moussard H."/>
            <person name="Kits K.D."/>
            <person name="Klotz M.G."/>
            <person name="Jetten M.S."/>
            <person name="Vuilleumier S."/>
            <person name="Han J."/>
            <person name="Peters L."/>
            <person name="Mikhailova N."/>
            <person name="Teshima H."/>
            <person name="Tapia R."/>
            <person name="Kyrpides N."/>
            <person name="Ivanova N."/>
            <person name="Pagani I."/>
            <person name="Cheng J.F."/>
            <person name="Goodwin L."/>
            <person name="Han C."/>
            <person name="Hauser L."/>
            <person name="Land M.L."/>
            <person name="Lapidus A."/>
            <person name="Lucas S."/>
            <person name="Pitluck S."/>
            <person name="Woyke T."/>
            <person name="Stein L."/>
            <person name="Murrell J.C."/>
        </authorList>
    </citation>
    <scope>NUCLEOTIDE SEQUENCE [LARGE SCALE GENOMIC DNA]</scope>
    <source>
        <strain evidence="1 2">MC09</strain>
    </source>
</reference>